<evidence type="ECO:0000313" key="1">
    <source>
        <dbReference type="EMBL" id="KAF2690373.1"/>
    </source>
</evidence>
<accession>A0A6G1JJP0</accession>
<dbReference type="OrthoDB" id="10521632at2759"/>
<dbReference type="EMBL" id="MU005571">
    <property type="protein sequence ID" value="KAF2690373.1"/>
    <property type="molecule type" value="Genomic_DNA"/>
</dbReference>
<reference evidence="1" key="1">
    <citation type="journal article" date="2020" name="Stud. Mycol.">
        <title>101 Dothideomycetes genomes: a test case for predicting lifestyles and emergence of pathogens.</title>
        <authorList>
            <person name="Haridas S."/>
            <person name="Albert R."/>
            <person name="Binder M."/>
            <person name="Bloem J."/>
            <person name="Labutti K."/>
            <person name="Salamov A."/>
            <person name="Andreopoulos B."/>
            <person name="Baker S."/>
            <person name="Barry K."/>
            <person name="Bills G."/>
            <person name="Bluhm B."/>
            <person name="Cannon C."/>
            <person name="Castanera R."/>
            <person name="Culley D."/>
            <person name="Daum C."/>
            <person name="Ezra D."/>
            <person name="Gonzalez J."/>
            <person name="Henrissat B."/>
            <person name="Kuo A."/>
            <person name="Liang C."/>
            <person name="Lipzen A."/>
            <person name="Lutzoni F."/>
            <person name="Magnuson J."/>
            <person name="Mondo S."/>
            <person name="Nolan M."/>
            <person name="Ohm R."/>
            <person name="Pangilinan J."/>
            <person name="Park H.-J."/>
            <person name="Ramirez L."/>
            <person name="Alfaro M."/>
            <person name="Sun H."/>
            <person name="Tritt A."/>
            <person name="Yoshinaga Y."/>
            <person name="Zwiers L.-H."/>
            <person name="Turgeon B."/>
            <person name="Goodwin S."/>
            <person name="Spatafora J."/>
            <person name="Crous P."/>
            <person name="Grigoriev I."/>
        </authorList>
    </citation>
    <scope>NUCLEOTIDE SEQUENCE</scope>
    <source>
        <strain evidence="1">CBS 122367</strain>
    </source>
</reference>
<dbReference type="Proteomes" id="UP000799291">
    <property type="component" value="Unassembled WGS sequence"/>
</dbReference>
<sequence length="112" mass="12142">MLRSSAPSDLLRVMPFSPRARRCGTSQTLSVGNGLTRKPISNCILCIVAAIDVFGLRRRFRIAVSQRDDCCCVRWLVSYCVACSQILLVCPAAAATATLQVPNQRGGTRDGL</sequence>
<gene>
    <name evidence="1" type="ORF">K458DRAFT_102411</name>
</gene>
<keyword evidence="2" id="KW-1185">Reference proteome</keyword>
<proteinExistence type="predicted"/>
<organism evidence="1 2">
    <name type="scientific">Lentithecium fluviatile CBS 122367</name>
    <dbReference type="NCBI Taxonomy" id="1168545"/>
    <lineage>
        <taxon>Eukaryota</taxon>
        <taxon>Fungi</taxon>
        <taxon>Dikarya</taxon>
        <taxon>Ascomycota</taxon>
        <taxon>Pezizomycotina</taxon>
        <taxon>Dothideomycetes</taxon>
        <taxon>Pleosporomycetidae</taxon>
        <taxon>Pleosporales</taxon>
        <taxon>Massarineae</taxon>
        <taxon>Lentitheciaceae</taxon>
        <taxon>Lentithecium</taxon>
    </lineage>
</organism>
<dbReference type="AlphaFoldDB" id="A0A6G1JJP0"/>
<name>A0A6G1JJP0_9PLEO</name>
<protein>
    <submittedName>
        <fullName evidence="1">Uncharacterized protein</fullName>
    </submittedName>
</protein>
<evidence type="ECO:0000313" key="2">
    <source>
        <dbReference type="Proteomes" id="UP000799291"/>
    </source>
</evidence>